<evidence type="ECO:0000256" key="5">
    <source>
        <dbReference type="ARBA" id="ARBA00022741"/>
    </source>
</evidence>
<organism evidence="14 15">
    <name type="scientific">Rehaibacterium terrae</name>
    <dbReference type="NCBI Taxonomy" id="1341696"/>
    <lineage>
        <taxon>Bacteria</taxon>
        <taxon>Pseudomonadati</taxon>
        <taxon>Pseudomonadota</taxon>
        <taxon>Gammaproteobacteria</taxon>
        <taxon>Lysobacterales</taxon>
        <taxon>Lysobacteraceae</taxon>
        <taxon>Rehaibacterium</taxon>
    </lineage>
</organism>
<dbReference type="EC" id="3.6.3.-" evidence="14"/>
<evidence type="ECO:0000313" key="14">
    <source>
        <dbReference type="EMBL" id="MBB5016206.1"/>
    </source>
</evidence>
<dbReference type="SMART" id="SM00382">
    <property type="entry name" value="AAA"/>
    <property type="match status" value="1"/>
</dbReference>
<dbReference type="PANTHER" id="PTHR43394:SF1">
    <property type="entry name" value="ATP-BINDING CASSETTE SUB-FAMILY B MEMBER 10, MITOCHONDRIAL"/>
    <property type="match status" value="1"/>
</dbReference>
<keyword evidence="4 11" id="KW-0812">Transmembrane</keyword>
<evidence type="ECO:0000256" key="4">
    <source>
        <dbReference type="ARBA" id="ARBA00022692"/>
    </source>
</evidence>
<dbReference type="InterPro" id="IPR011527">
    <property type="entry name" value="ABC1_TM_dom"/>
</dbReference>
<dbReference type="CDD" id="cd18552">
    <property type="entry name" value="ABC_6TM_MsbA_like"/>
    <property type="match status" value="1"/>
</dbReference>
<feature type="transmembrane region" description="Helical" evidence="11">
    <location>
        <begin position="167"/>
        <end position="185"/>
    </location>
</feature>
<keyword evidence="6 14" id="KW-0067">ATP-binding</keyword>
<keyword evidence="5" id="KW-0547">Nucleotide-binding</keyword>
<keyword evidence="2" id="KW-0813">Transport</keyword>
<sequence>MSPGVSADGWRIYRRLLGYAGRYWYLLLAAAIGMVVEAAAAGAFTLLMRPMVDEAFVARNPEVRLALPLSVLGLFIIRGLATFATDYGMARAGRSVVRDLREALLLKYLRLPSARFDAEPVPALVSRLNYDTEQVSQASAEALKVIITDTLTIAILIAVMLSQSVRVTLAMIVVVPLIVAISGYVSRRYRRINLGIQDGVAQMAQSAEQTLAAQQEVKVYGGQAEEASRYSALANRNLYLNIKVETTRAAASSVVQFLAALALAVILFVAGREAIKGRMTAGQFVSLMTAMMALLPSLKRITNVQSAIQRGIAASERLFSVLDAPEERDTGSRPLARARGEIEFRDVRLNYPGQQRPALDGVSFIARPGTVTAVVGRSGSGKSTLVRLIPRFYEPDAGQILLDGVPLQEYRLADLRRQIALVGQKVMLFDDTVAANIAYGAQSQATPEAIRRAAEAANALEFIERLPQGFDTRIGENGALLSGGQRQRLAIARAFLKDAPILILDEATAALDSESERLVQDALAHLIPDRTTLVIAHRLSTVEHADQVLVLDQGRIVEQGTHAELLARDGLYSHLYRLQFRETEGA</sequence>
<dbReference type="FunFam" id="3.40.50.300:FF:000140">
    <property type="entry name" value="Lipid A export ATP-binding/permease protein MsbA"/>
    <property type="match status" value="1"/>
</dbReference>
<evidence type="ECO:0000256" key="7">
    <source>
        <dbReference type="ARBA" id="ARBA00022967"/>
    </source>
</evidence>
<comment type="subcellular location">
    <subcellularLocation>
        <location evidence="1">Cell membrane</location>
        <topology evidence="1">Multi-pass membrane protein</topology>
    </subcellularLocation>
</comment>
<dbReference type="Pfam" id="PF00005">
    <property type="entry name" value="ABC_tran"/>
    <property type="match status" value="1"/>
</dbReference>
<dbReference type="PROSITE" id="PS00211">
    <property type="entry name" value="ABC_TRANSPORTER_1"/>
    <property type="match status" value="1"/>
</dbReference>
<feature type="domain" description="ABC transmembrane type-1" evidence="13">
    <location>
        <begin position="28"/>
        <end position="310"/>
    </location>
</feature>
<dbReference type="EMBL" id="JACHHX010000016">
    <property type="protein sequence ID" value="MBB5016206.1"/>
    <property type="molecule type" value="Genomic_DNA"/>
</dbReference>
<name>A0A7W7Y165_9GAMM</name>
<evidence type="ECO:0000256" key="3">
    <source>
        <dbReference type="ARBA" id="ARBA00022475"/>
    </source>
</evidence>
<dbReference type="RefSeq" id="WP_183948876.1">
    <property type="nucleotide sequence ID" value="NZ_JACHHX010000016.1"/>
</dbReference>
<keyword evidence="9" id="KW-0445">Lipid transport</keyword>
<dbReference type="InterPro" id="IPR003439">
    <property type="entry name" value="ABC_transporter-like_ATP-bd"/>
</dbReference>
<feature type="transmembrane region" description="Helical" evidence="11">
    <location>
        <begin position="23"/>
        <end position="45"/>
    </location>
</feature>
<dbReference type="GO" id="GO:0034040">
    <property type="term" value="F:ATPase-coupled lipid transmembrane transporter activity"/>
    <property type="evidence" value="ECO:0007669"/>
    <property type="project" value="InterPro"/>
</dbReference>
<comment type="caution">
    <text evidence="14">The sequence shown here is derived from an EMBL/GenBank/DDBJ whole genome shotgun (WGS) entry which is preliminary data.</text>
</comment>
<evidence type="ECO:0000256" key="9">
    <source>
        <dbReference type="ARBA" id="ARBA00023055"/>
    </source>
</evidence>
<dbReference type="GO" id="GO:0016887">
    <property type="term" value="F:ATP hydrolysis activity"/>
    <property type="evidence" value="ECO:0007669"/>
    <property type="project" value="InterPro"/>
</dbReference>
<dbReference type="InterPro" id="IPR003593">
    <property type="entry name" value="AAA+_ATPase"/>
</dbReference>
<dbReference type="GO" id="GO:0015421">
    <property type="term" value="F:ABC-type oligopeptide transporter activity"/>
    <property type="evidence" value="ECO:0007669"/>
    <property type="project" value="TreeGrafter"/>
</dbReference>
<keyword evidence="10 11" id="KW-0472">Membrane</keyword>
<evidence type="ECO:0000313" key="15">
    <source>
        <dbReference type="Proteomes" id="UP000519004"/>
    </source>
</evidence>
<dbReference type="InterPro" id="IPR039421">
    <property type="entry name" value="Type_1_exporter"/>
</dbReference>
<dbReference type="Gene3D" id="3.40.50.300">
    <property type="entry name" value="P-loop containing nucleotide triphosphate hydrolases"/>
    <property type="match status" value="1"/>
</dbReference>
<reference evidence="14 15" key="1">
    <citation type="submission" date="2020-08" db="EMBL/GenBank/DDBJ databases">
        <title>Genomic Encyclopedia of Type Strains, Phase IV (KMG-IV): sequencing the most valuable type-strain genomes for metagenomic binning, comparative biology and taxonomic classification.</title>
        <authorList>
            <person name="Goeker M."/>
        </authorList>
    </citation>
    <scope>NUCLEOTIDE SEQUENCE [LARGE SCALE GENOMIC DNA]</scope>
    <source>
        <strain evidence="14 15">DSM 25897</strain>
    </source>
</reference>
<dbReference type="PANTHER" id="PTHR43394">
    <property type="entry name" value="ATP-DEPENDENT PERMEASE MDL1, MITOCHONDRIAL"/>
    <property type="match status" value="1"/>
</dbReference>
<dbReference type="Pfam" id="PF00664">
    <property type="entry name" value="ABC_membrane"/>
    <property type="match status" value="1"/>
</dbReference>
<keyword evidence="7" id="KW-1278">Translocase</keyword>
<keyword evidence="8 11" id="KW-1133">Transmembrane helix</keyword>
<dbReference type="SUPFAM" id="SSF52540">
    <property type="entry name" value="P-loop containing nucleoside triphosphate hydrolases"/>
    <property type="match status" value="1"/>
</dbReference>
<evidence type="ECO:0000256" key="11">
    <source>
        <dbReference type="SAM" id="Phobius"/>
    </source>
</evidence>
<dbReference type="Proteomes" id="UP000519004">
    <property type="component" value="Unassembled WGS sequence"/>
</dbReference>
<gene>
    <name evidence="14" type="ORF">HNQ58_002117</name>
</gene>
<evidence type="ECO:0000259" key="12">
    <source>
        <dbReference type="PROSITE" id="PS50893"/>
    </source>
</evidence>
<protein>
    <submittedName>
        <fullName evidence="14">Subfamily B ATP-binding cassette protein MsbA</fullName>
        <ecNumber evidence="14">3.6.3.-</ecNumber>
    </submittedName>
</protein>
<dbReference type="Gene3D" id="1.20.1560.10">
    <property type="entry name" value="ABC transporter type 1, transmembrane domain"/>
    <property type="match status" value="1"/>
</dbReference>
<keyword evidence="14" id="KW-0378">Hydrolase</keyword>
<dbReference type="InterPro" id="IPR027417">
    <property type="entry name" value="P-loop_NTPase"/>
</dbReference>
<dbReference type="PROSITE" id="PS50929">
    <property type="entry name" value="ABC_TM1F"/>
    <property type="match status" value="1"/>
</dbReference>
<feature type="transmembrane region" description="Helical" evidence="11">
    <location>
        <begin position="142"/>
        <end position="161"/>
    </location>
</feature>
<dbReference type="PROSITE" id="PS50893">
    <property type="entry name" value="ABC_TRANSPORTER_2"/>
    <property type="match status" value="1"/>
</dbReference>
<dbReference type="NCBIfam" id="TIGR02203">
    <property type="entry name" value="MsbA_lipidA"/>
    <property type="match status" value="1"/>
</dbReference>
<evidence type="ECO:0000256" key="6">
    <source>
        <dbReference type="ARBA" id="ARBA00022840"/>
    </source>
</evidence>
<dbReference type="SUPFAM" id="SSF90123">
    <property type="entry name" value="ABC transporter transmembrane region"/>
    <property type="match status" value="1"/>
</dbReference>
<feature type="transmembrane region" description="Helical" evidence="11">
    <location>
        <begin position="249"/>
        <end position="269"/>
    </location>
</feature>
<evidence type="ECO:0000259" key="13">
    <source>
        <dbReference type="PROSITE" id="PS50929"/>
    </source>
</evidence>
<accession>A0A7W7Y165</accession>
<dbReference type="GO" id="GO:0005524">
    <property type="term" value="F:ATP binding"/>
    <property type="evidence" value="ECO:0007669"/>
    <property type="project" value="UniProtKB-KW"/>
</dbReference>
<evidence type="ECO:0000256" key="8">
    <source>
        <dbReference type="ARBA" id="ARBA00022989"/>
    </source>
</evidence>
<feature type="domain" description="ABC transporter" evidence="12">
    <location>
        <begin position="342"/>
        <end position="578"/>
    </location>
</feature>
<dbReference type="InterPro" id="IPR011917">
    <property type="entry name" value="ABC_transpr_lipidA"/>
</dbReference>
<dbReference type="InterPro" id="IPR017871">
    <property type="entry name" value="ABC_transporter-like_CS"/>
</dbReference>
<evidence type="ECO:0000256" key="1">
    <source>
        <dbReference type="ARBA" id="ARBA00004651"/>
    </source>
</evidence>
<evidence type="ECO:0000256" key="2">
    <source>
        <dbReference type="ARBA" id="ARBA00022448"/>
    </source>
</evidence>
<feature type="transmembrane region" description="Helical" evidence="11">
    <location>
        <begin position="65"/>
        <end position="84"/>
    </location>
</feature>
<proteinExistence type="predicted"/>
<dbReference type="GO" id="GO:0005886">
    <property type="term" value="C:plasma membrane"/>
    <property type="evidence" value="ECO:0007669"/>
    <property type="project" value="UniProtKB-SubCell"/>
</dbReference>
<evidence type="ECO:0000256" key="10">
    <source>
        <dbReference type="ARBA" id="ARBA00023136"/>
    </source>
</evidence>
<keyword evidence="3" id="KW-1003">Cell membrane</keyword>
<dbReference type="AlphaFoldDB" id="A0A7W7Y165"/>
<dbReference type="InterPro" id="IPR036640">
    <property type="entry name" value="ABC1_TM_sf"/>
</dbReference>
<keyword evidence="15" id="KW-1185">Reference proteome</keyword>